<evidence type="ECO:0000313" key="1">
    <source>
        <dbReference type="EMBL" id="AFV81356.1"/>
    </source>
</evidence>
<organism evidence="1 2">
    <name type="scientific">Vibrio phage vB_VpaM_MAR</name>
    <dbReference type="NCBI Taxonomy" id="1229754"/>
    <lineage>
        <taxon>Viruses</taxon>
        <taxon>Duplodnaviria</taxon>
        <taxon>Heunggongvirae</taxon>
        <taxon>Uroviricota</taxon>
        <taxon>Caudoviricetes</taxon>
        <taxon>Vhmlvirus</taxon>
        <taxon>Vhmlvirus mar</taxon>
    </lineage>
</organism>
<accession>K7R6Q1</accession>
<proteinExistence type="predicted"/>
<dbReference type="RefSeq" id="YP_007112493.1">
    <property type="nucleotide sequence ID" value="NC_019722.1"/>
</dbReference>
<dbReference type="OrthoDB" id="36428at10239"/>
<evidence type="ECO:0000313" key="2">
    <source>
        <dbReference type="Proteomes" id="UP000009370"/>
    </source>
</evidence>
<dbReference type="GeneID" id="14182453"/>
<keyword evidence="2" id="KW-1185">Reference proteome</keyword>
<reference evidence="1" key="1">
    <citation type="journal article" date="2012" name="J. Virol.">
        <title>Complete Genome Sequence of Vibrio parahaemolyticus Bacteriophage vB_VpaM_MAR.</title>
        <authorList>
            <person name="Alanis Villa A."/>
            <person name="Kropinski A.M."/>
            <person name="Abbasifar R."/>
            <person name="Griffiths M.W."/>
        </authorList>
    </citation>
    <scope>NUCLEOTIDE SEQUENCE [LARGE SCALE GENOMIC DNA]</scope>
</reference>
<sequence>MMRAPDLHIQAGRSYRFKVGWQNRTTQDGQQSMQPVNITNCLLVCEIRSQADKSLIARADSNGNGIDILNAEDALVSVCFSPETTKGQPATKLGEAVYELMCRFPSGDAYSVVRGLVAIEPEIIPL</sequence>
<dbReference type="EMBL" id="JX556417">
    <property type="protein sequence ID" value="AFV81356.1"/>
    <property type="molecule type" value="Genomic_DNA"/>
</dbReference>
<gene>
    <name evidence="1" type="ORF">MAR_17</name>
</gene>
<protein>
    <submittedName>
        <fullName evidence="1">Uncharacterized protein</fullName>
    </submittedName>
</protein>
<dbReference type="Proteomes" id="UP000009370">
    <property type="component" value="Segment"/>
</dbReference>
<name>K7R6Q1_9CAUD</name>
<dbReference type="KEGG" id="vg:14182453"/>